<comment type="caution">
    <text evidence="1">The sequence shown here is derived from an EMBL/GenBank/DDBJ whole genome shotgun (WGS) entry which is preliminary data.</text>
</comment>
<name>A0A7X9S010_9BACT</name>
<evidence type="ECO:0000313" key="1">
    <source>
        <dbReference type="EMBL" id="NME71754.1"/>
    </source>
</evidence>
<evidence type="ECO:0000313" key="2">
    <source>
        <dbReference type="Proteomes" id="UP000576082"/>
    </source>
</evidence>
<keyword evidence="2" id="KW-1185">Reference proteome</keyword>
<dbReference type="PANTHER" id="PTHR35609:SF1">
    <property type="entry name" value="MACRO DOMAIN-CONTAINING PROTEIN"/>
    <property type="match status" value="1"/>
</dbReference>
<dbReference type="EMBL" id="JABANE010000112">
    <property type="protein sequence ID" value="NME71754.1"/>
    <property type="molecule type" value="Genomic_DNA"/>
</dbReference>
<gene>
    <name evidence="1" type="ORF">HHU12_27565</name>
</gene>
<accession>A0A7X9S010</accession>
<sequence>MWFQKLMGFEEVSPKNVREKIKVEGNKIISKVNGKVYQFGELEIPALYELRQKSLMDIYRGNVIVKEVVGDVQDLHVDPDNENALFQVASQFNLLEMLSPERTPELGVGIYERDYTQGPACAIACGAGTIYRNYFVPLNQQIGQSFSNQIDCLDLIGEELKNDKYNLWRMINGYALMGSKSLQIVNDHINQLDDTEREALKSKLKIGIQWKSEVTIGNSSQLVSQVFCSALPVAYSHLDPALWESFARLILEATYEATLHTALINLDRNYSNKVFLTLVGGGAFGNDIDWIMDAIFKAISKFKKTALEISIVSHSSSNIHVDELVEMF</sequence>
<proteinExistence type="predicted"/>
<protein>
    <submittedName>
        <fullName evidence="1">Uncharacterized protein</fullName>
    </submittedName>
</protein>
<reference evidence="1 2" key="1">
    <citation type="submission" date="2020-04" db="EMBL/GenBank/DDBJ databases">
        <title>Flammeovirga sp. SR4, a novel species isolated from seawater.</title>
        <authorList>
            <person name="Wang X."/>
        </authorList>
    </citation>
    <scope>NUCLEOTIDE SEQUENCE [LARGE SCALE GENOMIC DNA]</scope>
    <source>
        <strain evidence="1 2">ATCC 23126</strain>
    </source>
</reference>
<dbReference type="Proteomes" id="UP000576082">
    <property type="component" value="Unassembled WGS sequence"/>
</dbReference>
<dbReference type="PANTHER" id="PTHR35609">
    <property type="entry name" value="MACRO DOMAIN-CONTAINING PROTEIN"/>
    <property type="match status" value="1"/>
</dbReference>
<dbReference type="AlphaFoldDB" id="A0A7X9S010"/>
<organism evidence="1 2">
    <name type="scientific">Flammeovirga aprica JL-4</name>
    <dbReference type="NCBI Taxonomy" id="694437"/>
    <lineage>
        <taxon>Bacteria</taxon>
        <taxon>Pseudomonadati</taxon>
        <taxon>Bacteroidota</taxon>
        <taxon>Cytophagia</taxon>
        <taxon>Cytophagales</taxon>
        <taxon>Flammeovirgaceae</taxon>
        <taxon>Flammeovirga</taxon>
    </lineage>
</organism>